<evidence type="ECO:0000313" key="2">
    <source>
        <dbReference type="EMBL" id="RSH83903.1"/>
    </source>
</evidence>
<evidence type="ECO:0000313" key="3">
    <source>
        <dbReference type="Proteomes" id="UP000279259"/>
    </source>
</evidence>
<feature type="compositionally biased region" description="Basic and acidic residues" evidence="1">
    <location>
        <begin position="1"/>
        <end position="13"/>
    </location>
</feature>
<dbReference type="Proteomes" id="UP000279259">
    <property type="component" value="Unassembled WGS sequence"/>
</dbReference>
<comment type="caution">
    <text evidence="2">The sequence shown here is derived from an EMBL/GenBank/DDBJ whole genome shotgun (WGS) entry which is preliminary data.</text>
</comment>
<proteinExistence type="predicted"/>
<accession>A0A427XYL2</accession>
<evidence type="ECO:0000256" key="1">
    <source>
        <dbReference type="SAM" id="MobiDB-lite"/>
    </source>
</evidence>
<sequence>MAPARHADSEAHRRPAARSSHRDTSPDVYTNTEADNYPGAKERTRPGSDPSEKVYERVVDAYVGSTTTSGKLTLQYLLHLSLVEGWRVGGRGEIADRW</sequence>
<dbReference type="EMBL" id="RSCD01000022">
    <property type="protein sequence ID" value="RSH83903.1"/>
    <property type="molecule type" value="Genomic_DNA"/>
</dbReference>
<feature type="compositionally biased region" description="Basic and acidic residues" evidence="1">
    <location>
        <begin position="40"/>
        <end position="52"/>
    </location>
</feature>
<organism evidence="2 3">
    <name type="scientific">Saitozyma podzolica</name>
    <dbReference type="NCBI Taxonomy" id="1890683"/>
    <lineage>
        <taxon>Eukaryota</taxon>
        <taxon>Fungi</taxon>
        <taxon>Dikarya</taxon>
        <taxon>Basidiomycota</taxon>
        <taxon>Agaricomycotina</taxon>
        <taxon>Tremellomycetes</taxon>
        <taxon>Tremellales</taxon>
        <taxon>Trimorphomycetaceae</taxon>
        <taxon>Saitozyma</taxon>
    </lineage>
</organism>
<dbReference type="OrthoDB" id="10257697at2759"/>
<name>A0A427XYL2_9TREE</name>
<keyword evidence="3" id="KW-1185">Reference proteome</keyword>
<gene>
    <name evidence="2" type="ORF">EHS25_005147</name>
</gene>
<protein>
    <submittedName>
        <fullName evidence="2">Uncharacterized protein</fullName>
    </submittedName>
</protein>
<dbReference type="AlphaFoldDB" id="A0A427XYL2"/>
<reference evidence="2 3" key="1">
    <citation type="submission" date="2018-11" db="EMBL/GenBank/DDBJ databases">
        <title>Genome sequence of Saitozyma podzolica DSM 27192.</title>
        <authorList>
            <person name="Aliyu H."/>
            <person name="Gorte O."/>
            <person name="Ochsenreither K."/>
        </authorList>
    </citation>
    <scope>NUCLEOTIDE SEQUENCE [LARGE SCALE GENOMIC DNA]</scope>
    <source>
        <strain evidence="2 3">DSM 27192</strain>
    </source>
</reference>
<feature type="region of interest" description="Disordered" evidence="1">
    <location>
        <begin position="1"/>
        <end position="52"/>
    </location>
</feature>